<dbReference type="Gene3D" id="1.10.10.10">
    <property type="entry name" value="Winged helix-like DNA-binding domain superfamily/Winged helix DNA-binding domain"/>
    <property type="match status" value="1"/>
</dbReference>
<organism evidence="1 2">
    <name type="scientific">Oceanobacillus locisalsi</name>
    <dbReference type="NCBI Taxonomy" id="546107"/>
    <lineage>
        <taxon>Bacteria</taxon>
        <taxon>Bacillati</taxon>
        <taxon>Bacillota</taxon>
        <taxon>Bacilli</taxon>
        <taxon>Bacillales</taxon>
        <taxon>Bacillaceae</taxon>
        <taxon>Oceanobacillus</taxon>
    </lineage>
</organism>
<dbReference type="InterPro" id="IPR000944">
    <property type="entry name" value="Tscrpt_reg_Rrf2"/>
</dbReference>
<dbReference type="RefSeq" id="WP_379593130.1">
    <property type="nucleotide sequence ID" value="NZ_JBHTKK010000018.1"/>
</dbReference>
<proteinExistence type="predicted"/>
<protein>
    <submittedName>
        <fullName evidence="1">Rrf2 family transcriptional regulator</fullName>
    </submittedName>
</protein>
<gene>
    <name evidence="1" type="ORF">ACFQ19_14105</name>
</gene>
<accession>A0ABW3NHM5</accession>
<name>A0ABW3NHM5_9BACI</name>
<dbReference type="PROSITE" id="PS51197">
    <property type="entry name" value="HTH_RRF2_2"/>
    <property type="match status" value="1"/>
</dbReference>
<keyword evidence="2" id="KW-1185">Reference proteome</keyword>
<evidence type="ECO:0000313" key="2">
    <source>
        <dbReference type="Proteomes" id="UP001597041"/>
    </source>
</evidence>
<dbReference type="Proteomes" id="UP001597041">
    <property type="component" value="Unassembled WGS sequence"/>
</dbReference>
<dbReference type="PANTHER" id="PTHR33221">
    <property type="entry name" value="WINGED HELIX-TURN-HELIX TRANSCRIPTIONAL REGULATOR, RRF2 FAMILY"/>
    <property type="match status" value="1"/>
</dbReference>
<comment type="caution">
    <text evidence="1">The sequence shown here is derived from an EMBL/GenBank/DDBJ whole genome shotgun (WGS) entry which is preliminary data.</text>
</comment>
<sequence length="158" mass="17906">MKYSTKFSDAIHILSFIYISKDQDLSSKAIAKSINTHPSYVRQIMSSLKKGGLLISVHGHPNPSLAREPEKISLLDIYNAVEGNRQLLHLKTQTNPDCIVGCNIQKITAAYFQEIQQTTEQKMQQVYLSDLLHSINKVQQDSTNELQNFWLSNVEDAD</sequence>
<dbReference type="EMBL" id="JBHTKK010000018">
    <property type="protein sequence ID" value="MFD1067143.1"/>
    <property type="molecule type" value="Genomic_DNA"/>
</dbReference>
<dbReference type="SUPFAM" id="SSF46785">
    <property type="entry name" value="Winged helix' DNA-binding domain"/>
    <property type="match status" value="1"/>
</dbReference>
<reference evidence="2" key="1">
    <citation type="journal article" date="2019" name="Int. J. Syst. Evol. Microbiol.">
        <title>The Global Catalogue of Microorganisms (GCM) 10K type strain sequencing project: providing services to taxonomists for standard genome sequencing and annotation.</title>
        <authorList>
            <consortium name="The Broad Institute Genomics Platform"/>
            <consortium name="The Broad Institute Genome Sequencing Center for Infectious Disease"/>
            <person name="Wu L."/>
            <person name="Ma J."/>
        </authorList>
    </citation>
    <scope>NUCLEOTIDE SEQUENCE [LARGE SCALE GENOMIC DNA]</scope>
    <source>
        <strain evidence="2">CCUG 56608</strain>
    </source>
</reference>
<evidence type="ECO:0000313" key="1">
    <source>
        <dbReference type="EMBL" id="MFD1067143.1"/>
    </source>
</evidence>
<dbReference type="InterPro" id="IPR036388">
    <property type="entry name" value="WH-like_DNA-bd_sf"/>
</dbReference>
<dbReference type="PANTHER" id="PTHR33221:SF15">
    <property type="entry name" value="HTH-TYPE TRANSCRIPTIONAL REGULATOR YWGB-RELATED"/>
    <property type="match status" value="1"/>
</dbReference>
<dbReference type="InterPro" id="IPR036390">
    <property type="entry name" value="WH_DNA-bd_sf"/>
</dbReference>
<dbReference type="Pfam" id="PF02082">
    <property type="entry name" value="Rrf2"/>
    <property type="match status" value="1"/>
</dbReference>